<dbReference type="EMBL" id="CATQJL010000223">
    <property type="protein sequence ID" value="CAJ0598897.1"/>
    <property type="molecule type" value="Genomic_DNA"/>
</dbReference>
<evidence type="ECO:0000313" key="3">
    <source>
        <dbReference type="Proteomes" id="UP001176961"/>
    </source>
</evidence>
<proteinExistence type="predicted"/>
<dbReference type="AlphaFoldDB" id="A0AA36M6R4"/>
<keyword evidence="3" id="KW-1185">Reference proteome</keyword>
<evidence type="ECO:0000256" key="1">
    <source>
        <dbReference type="SAM" id="MobiDB-lite"/>
    </source>
</evidence>
<comment type="caution">
    <text evidence="2">The sequence shown here is derived from an EMBL/GenBank/DDBJ whole genome shotgun (WGS) entry which is preliminary data.</text>
</comment>
<gene>
    <name evidence="2" type="ORF">CYNAS_LOCUS10880</name>
</gene>
<feature type="region of interest" description="Disordered" evidence="1">
    <location>
        <begin position="31"/>
        <end position="94"/>
    </location>
</feature>
<feature type="compositionally biased region" description="Basic and acidic residues" evidence="1">
    <location>
        <begin position="76"/>
        <end position="85"/>
    </location>
</feature>
<protein>
    <submittedName>
        <fullName evidence="2">Uncharacterized protein</fullName>
    </submittedName>
</protein>
<name>A0AA36M6R4_CYLNA</name>
<dbReference type="Proteomes" id="UP001176961">
    <property type="component" value="Unassembled WGS sequence"/>
</dbReference>
<accession>A0AA36M6R4</accession>
<evidence type="ECO:0000313" key="2">
    <source>
        <dbReference type="EMBL" id="CAJ0598897.1"/>
    </source>
</evidence>
<sequence>MSERFSQQQMEKLQQISDLKTQLQAAAMEAAVAKAEAEKHGPQYSTIDHSPVKRYPVHSRKNEDDNAGARQQLDSFLKKRSDDTKAPTAADGSS</sequence>
<reference evidence="2" key="1">
    <citation type="submission" date="2023-07" db="EMBL/GenBank/DDBJ databases">
        <authorList>
            <consortium name="CYATHOMIX"/>
        </authorList>
    </citation>
    <scope>NUCLEOTIDE SEQUENCE</scope>
    <source>
        <strain evidence="2">N/A</strain>
    </source>
</reference>
<organism evidence="2 3">
    <name type="scientific">Cylicocyclus nassatus</name>
    <name type="common">Nematode worm</name>
    <dbReference type="NCBI Taxonomy" id="53992"/>
    <lineage>
        <taxon>Eukaryota</taxon>
        <taxon>Metazoa</taxon>
        <taxon>Ecdysozoa</taxon>
        <taxon>Nematoda</taxon>
        <taxon>Chromadorea</taxon>
        <taxon>Rhabditida</taxon>
        <taxon>Rhabditina</taxon>
        <taxon>Rhabditomorpha</taxon>
        <taxon>Strongyloidea</taxon>
        <taxon>Strongylidae</taxon>
        <taxon>Cylicocyclus</taxon>
    </lineage>
</organism>